<evidence type="ECO:0000313" key="8">
    <source>
        <dbReference type="EMBL" id="SMD30701.1"/>
    </source>
</evidence>
<evidence type="ECO:0000256" key="4">
    <source>
        <dbReference type="ARBA" id="ARBA00022679"/>
    </source>
</evidence>
<dbReference type="AlphaFoldDB" id="A0A8G2FWE9"/>
<accession>A0A8G2FWE9</accession>
<dbReference type="PANTHER" id="PTHR14911:SF21">
    <property type="entry name" value="N2-METHYLGUANOSINE TRNA METHYLTRANSFERASE"/>
    <property type="match status" value="1"/>
</dbReference>
<dbReference type="SUPFAM" id="SSF53335">
    <property type="entry name" value="S-adenosyl-L-methionine-dependent methyltransferases"/>
    <property type="match status" value="1"/>
</dbReference>
<evidence type="ECO:0000256" key="1">
    <source>
        <dbReference type="ARBA" id="ARBA00004496"/>
    </source>
</evidence>
<proteinExistence type="predicted"/>
<dbReference type="GO" id="GO:0016423">
    <property type="term" value="F:tRNA (guanine) methyltransferase activity"/>
    <property type="evidence" value="ECO:0007669"/>
    <property type="project" value="TreeGrafter"/>
</dbReference>
<dbReference type="PANTHER" id="PTHR14911">
    <property type="entry name" value="THUMP DOMAIN-CONTAINING"/>
    <property type="match status" value="1"/>
</dbReference>
<evidence type="ECO:0000256" key="5">
    <source>
        <dbReference type="ARBA" id="ARBA00022691"/>
    </source>
</evidence>
<gene>
    <name evidence="8" type="ORF">SAMN02745355_0595</name>
</gene>
<protein>
    <submittedName>
        <fullName evidence="8">N2-methylguanosine tRNA methyltransferase</fullName>
    </submittedName>
</protein>
<dbReference type="Gene3D" id="3.40.50.150">
    <property type="entry name" value="Vaccinia Virus protein VP39"/>
    <property type="match status" value="1"/>
</dbReference>
<evidence type="ECO:0000313" key="9">
    <source>
        <dbReference type="Proteomes" id="UP000192315"/>
    </source>
</evidence>
<keyword evidence="5" id="KW-0949">S-adenosyl-L-methionine</keyword>
<evidence type="ECO:0000256" key="6">
    <source>
        <dbReference type="ARBA" id="ARBA00022694"/>
    </source>
</evidence>
<keyword evidence="6" id="KW-0819">tRNA processing</keyword>
<dbReference type="Pfam" id="PF01170">
    <property type="entry name" value="UPF0020"/>
    <property type="match status" value="1"/>
</dbReference>
<dbReference type="Proteomes" id="UP000192315">
    <property type="component" value="Unassembled WGS sequence"/>
</dbReference>
<feature type="domain" description="Ribosomal RNA large subunit methyltransferase K/L-like methyltransferase" evidence="7">
    <location>
        <begin position="149"/>
        <end position="288"/>
    </location>
</feature>
<sequence length="320" mass="37300">MSQNKYLIETSKENYDIVSTELKAISETFLDFNINFSSNGFFIISGSFEKIRYSGFVNNISNIIYESNDYKDFPEVNVKSFYVRVVNVEKDKTEALEREIGRIIKGKSAVSFNNPEGIYRAVKLDKWYLCRLVYSRSTREFESRRAPLRPFFSPVSMHPKYARYLVNMTFTRENETILDPFCGTGGILIEAALTGRKIIGNDYLLSMVTGTKMNLKYYNIYDYKIYNKNIEDLYLDDKINGIATDMPYGRSSSVSGNIEDLYNISFEKFNEFLIDHGKCAIVINDTSRLIYSKKYFKILFIVPVYQHRSLTRYFVTLEKI</sequence>
<dbReference type="PROSITE" id="PS01261">
    <property type="entry name" value="UPF0020"/>
    <property type="match status" value="1"/>
</dbReference>
<dbReference type="GO" id="GO:0005737">
    <property type="term" value="C:cytoplasm"/>
    <property type="evidence" value="ECO:0007669"/>
    <property type="project" value="UniProtKB-SubCell"/>
</dbReference>
<reference evidence="8 9" key="1">
    <citation type="submission" date="2017-04" db="EMBL/GenBank/DDBJ databases">
        <authorList>
            <person name="Varghese N."/>
            <person name="Submissions S."/>
        </authorList>
    </citation>
    <scope>NUCLEOTIDE SEQUENCE [LARGE SCALE GENOMIC DNA]</scope>
    <source>
        <strain evidence="8 9">DSM 9789</strain>
    </source>
</reference>
<evidence type="ECO:0000256" key="2">
    <source>
        <dbReference type="ARBA" id="ARBA00022490"/>
    </source>
</evidence>
<dbReference type="InterPro" id="IPR000241">
    <property type="entry name" value="RlmKL-like_Mtase"/>
</dbReference>
<evidence type="ECO:0000256" key="3">
    <source>
        <dbReference type="ARBA" id="ARBA00022603"/>
    </source>
</evidence>
<comment type="caution">
    <text evidence="8">The sequence shown here is derived from an EMBL/GenBank/DDBJ whole genome shotgun (WGS) entry which is preliminary data.</text>
</comment>
<dbReference type="InterPro" id="IPR029063">
    <property type="entry name" value="SAM-dependent_MTases_sf"/>
</dbReference>
<dbReference type="InterPro" id="IPR053943">
    <property type="entry name" value="RlmKL-like_Mtase_CS"/>
</dbReference>
<dbReference type="RefSeq" id="WP_084272586.1">
    <property type="nucleotide sequence ID" value="NZ_FWYE01000001.1"/>
</dbReference>
<keyword evidence="3 8" id="KW-0489">Methyltransferase</keyword>
<name>A0A8G2FWE9_PICTO</name>
<keyword evidence="4 8" id="KW-0808">Transferase</keyword>
<dbReference type="EMBL" id="FWYE01000001">
    <property type="protein sequence ID" value="SMD30701.1"/>
    <property type="molecule type" value="Genomic_DNA"/>
</dbReference>
<comment type="subcellular location">
    <subcellularLocation>
        <location evidence="1">Cytoplasm</location>
    </subcellularLocation>
</comment>
<evidence type="ECO:0000259" key="7">
    <source>
        <dbReference type="Pfam" id="PF01170"/>
    </source>
</evidence>
<keyword evidence="2" id="KW-0963">Cytoplasm</keyword>
<organism evidence="8 9">
    <name type="scientific">Picrophilus torridus (strain ATCC 700027 / DSM 9790 / JCM 10055 / NBRC 100828 / KAW 2/3)</name>
    <dbReference type="NCBI Taxonomy" id="1122961"/>
    <lineage>
        <taxon>Archaea</taxon>
        <taxon>Methanobacteriati</taxon>
        <taxon>Thermoplasmatota</taxon>
        <taxon>Thermoplasmata</taxon>
        <taxon>Thermoplasmatales</taxon>
        <taxon>Picrophilaceae</taxon>
        <taxon>Picrophilus</taxon>
    </lineage>
</organism>
<keyword evidence="9" id="KW-1185">Reference proteome</keyword>
<dbReference type="CDD" id="cd02440">
    <property type="entry name" value="AdoMet_MTases"/>
    <property type="match status" value="1"/>
</dbReference>
<dbReference type="GO" id="GO:0030488">
    <property type="term" value="P:tRNA methylation"/>
    <property type="evidence" value="ECO:0007669"/>
    <property type="project" value="TreeGrafter"/>
</dbReference>